<keyword evidence="1" id="KW-1133">Transmembrane helix</keyword>
<keyword evidence="3" id="KW-1185">Reference proteome</keyword>
<dbReference type="HOGENOM" id="CLU_2991991_0_0_9"/>
<sequence length="57" mass="6180">MSTKRKAIRGLFGSIAVFLIGLYIILGTENNLAVGYTFAVLGFLTIIGSVVNYRNNV</sequence>
<keyword evidence="1" id="KW-0812">Transmembrane</keyword>
<reference evidence="2 3" key="1">
    <citation type="submission" date="2008-04" db="EMBL/GenBank/DDBJ databases">
        <title>Complete sequence of chromosome of Natranaerobius thermophilus JW/NM-WN-LF.</title>
        <authorList>
            <consortium name="US DOE Joint Genome Institute"/>
            <person name="Copeland A."/>
            <person name="Lucas S."/>
            <person name="Lapidus A."/>
            <person name="Glavina del Rio T."/>
            <person name="Dalin E."/>
            <person name="Tice H."/>
            <person name="Bruce D."/>
            <person name="Goodwin L."/>
            <person name="Pitluck S."/>
            <person name="Chertkov O."/>
            <person name="Brettin T."/>
            <person name="Detter J.C."/>
            <person name="Han C."/>
            <person name="Kuske C.R."/>
            <person name="Schmutz J."/>
            <person name="Larimer F."/>
            <person name="Land M."/>
            <person name="Hauser L."/>
            <person name="Kyrpides N."/>
            <person name="Lykidis A."/>
            <person name="Mesbah N.M."/>
            <person name="Wiegel J."/>
        </authorList>
    </citation>
    <scope>NUCLEOTIDE SEQUENCE [LARGE SCALE GENOMIC DNA]</scope>
    <source>
        <strain evidence="3">ATCC BAA-1301 / DSM 18059 / JW/NM-WN-LF</strain>
    </source>
</reference>
<dbReference type="Proteomes" id="UP000001683">
    <property type="component" value="Chromosome"/>
</dbReference>
<accession>B2A7M3</accession>
<name>B2A7M3_NATTJ</name>
<dbReference type="InParanoid" id="B2A7M3"/>
<dbReference type="AlphaFoldDB" id="B2A7M3"/>
<dbReference type="EMBL" id="CP001034">
    <property type="protein sequence ID" value="ACB85732.1"/>
    <property type="molecule type" value="Genomic_DNA"/>
</dbReference>
<proteinExistence type="predicted"/>
<dbReference type="STRING" id="457570.Nther_2166"/>
<dbReference type="RefSeq" id="WP_012448586.1">
    <property type="nucleotide sequence ID" value="NC_010718.1"/>
</dbReference>
<feature type="transmembrane region" description="Helical" evidence="1">
    <location>
        <begin position="32"/>
        <end position="53"/>
    </location>
</feature>
<protein>
    <submittedName>
        <fullName evidence="2">Uncharacterized protein</fullName>
    </submittedName>
</protein>
<dbReference type="KEGG" id="nth:Nther_2166"/>
<evidence type="ECO:0000256" key="1">
    <source>
        <dbReference type="SAM" id="Phobius"/>
    </source>
</evidence>
<feature type="transmembrane region" description="Helical" evidence="1">
    <location>
        <begin position="7"/>
        <end position="26"/>
    </location>
</feature>
<keyword evidence="1" id="KW-0472">Membrane</keyword>
<reference evidence="2 3" key="2">
    <citation type="journal article" date="2011" name="J. Bacteriol.">
        <title>Complete genome sequence of the anaerobic, halophilic alkalithermophile Natranaerobius thermophilus JW/NM-WN-LF.</title>
        <authorList>
            <person name="Zhao B."/>
            <person name="Mesbah N.M."/>
            <person name="Dalin E."/>
            <person name="Goodwin L."/>
            <person name="Nolan M."/>
            <person name="Pitluck S."/>
            <person name="Chertkov O."/>
            <person name="Brettin T.S."/>
            <person name="Han J."/>
            <person name="Larimer F.W."/>
            <person name="Land M.L."/>
            <person name="Hauser L."/>
            <person name="Kyrpides N."/>
            <person name="Wiegel J."/>
        </authorList>
    </citation>
    <scope>NUCLEOTIDE SEQUENCE [LARGE SCALE GENOMIC DNA]</scope>
    <source>
        <strain evidence="3">ATCC BAA-1301 / DSM 18059 / JW/NM-WN-LF</strain>
    </source>
</reference>
<evidence type="ECO:0000313" key="2">
    <source>
        <dbReference type="EMBL" id="ACB85732.1"/>
    </source>
</evidence>
<evidence type="ECO:0000313" key="3">
    <source>
        <dbReference type="Proteomes" id="UP000001683"/>
    </source>
</evidence>
<gene>
    <name evidence="2" type="ordered locus">Nther_2166</name>
</gene>
<organism evidence="2 3">
    <name type="scientific">Natranaerobius thermophilus (strain ATCC BAA-1301 / DSM 18059 / JW/NM-WN-LF)</name>
    <dbReference type="NCBI Taxonomy" id="457570"/>
    <lineage>
        <taxon>Bacteria</taxon>
        <taxon>Bacillati</taxon>
        <taxon>Bacillota</taxon>
        <taxon>Clostridia</taxon>
        <taxon>Natranaerobiales</taxon>
        <taxon>Natranaerobiaceae</taxon>
        <taxon>Natranaerobius</taxon>
    </lineage>
</organism>